<sequence>MPSPALRALSLGAGVQSTTLLLLSAAGVIPRFDVAIFADTGWEPAAVYAHLDRLDGLVGREIPIRRVSAGDIRRDALDPDHHFVSMPLFALGPDGERGMARRQCTREYKIAPIKAAVRALLGYPHPRRVPKGIYAEQAIGISVDEFHRAKDADVGYLRNVFPLLSIGWTRVDCRAYLTTQGLADTPRSACVGCPFHRDAEWRRLRDTDPAGWAQAVAFDEAIRHGYPKAGSRGMELRGTYYLHHSRRPLTEADLNVPDGPDRSGGSGGQDQDAPSCSPWSCRGEESPAAGTPS</sequence>
<gene>
    <name evidence="2" type="ORF">DP939_42200</name>
</gene>
<dbReference type="EMBL" id="QMEY01000037">
    <property type="protein sequence ID" value="RBQ14185.1"/>
    <property type="molecule type" value="Genomic_DNA"/>
</dbReference>
<keyword evidence="3" id="KW-1185">Reference proteome</keyword>
<dbReference type="AlphaFoldDB" id="A0A366LJW7"/>
<dbReference type="OrthoDB" id="9774475at2"/>
<protein>
    <recommendedName>
        <fullName evidence="4">Phosphoadenosine phosphosulfate reductase</fullName>
    </recommendedName>
</protein>
<evidence type="ECO:0000313" key="2">
    <source>
        <dbReference type="EMBL" id="RBQ14185.1"/>
    </source>
</evidence>
<evidence type="ECO:0000256" key="1">
    <source>
        <dbReference type="SAM" id="MobiDB-lite"/>
    </source>
</evidence>
<evidence type="ECO:0008006" key="4">
    <source>
        <dbReference type="Google" id="ProtNLM"/>
    </source>
</evidence>
<accession>A0A366LJW7</accession>
<dbReference type="Proteomes" id="UP000253303">
    <property type="component" value="Unassembled WGS sequence"/>
</dbReference>
<dbReference type="Gene3D" id="3.40.50.620">
    <property type="entry name" value="HUPs"/>
    <property type="match status" value="1"/>
</dbReference>
<feature type="region of interest" description="Disordered" evidence="1">
    <location>
        <begin position="249"/>
        <end position="293"/>
    </location>
</feature>
<dbReference type="InterPro" id="IPR014729">
    <property type="entry name" value="Rossmann-like_a/b/a_fold"/>
</dbReference>
<proteinExistence type="predicted"/>
<dbReference type="SUPFAM" id="SSF52402">
    <property type="entry name" value="Adenine nucleotide alpha hydrolases-like"/>
    <property type="match status" value="1"/>
</dbReference>
<name>A0A366LJW7_9ACTN</name>
<organism evidence="2 3">
    <name type="scientific">Spongiactinospora rosea</name>
    <dbReference type="NCBI Taxonomy" id="2248750"/>
    <lineage>
        <taxon>Bacteria</taxon>
        <taxon>Bacillati</taxon>
        <taxon>Actinomycetota</taxon>
        <taxon>Actinomycetes</taxon>
        <taxon>Streptosporangiales</taxon>
        <taxon>Streptosporangiaceae</taxon>
        <taxon>Spongiactinospora</taxon>
    </lineage>
</organism>
<evidence type="ECO:0000313" key="3">
    <source>
        <dbReference type="Proteomes" id="UP000253303"/>
    </source>
</evidence>
<comment type="caution">
    <text evidence="2">The sequence shown here is derived from an EMBL/GenBank/DDBJ whole genome shotgun (WGS) entry which is preliminary data.</text>
</comment>
<reference evidence="2 3" key="1">
    <citation type="submission" date="2018-06" db="EMBL/GenBank/DDBJ databases">
        <title>Sphaerisporangium craniellae sp. nov., isolated from a marine sponge in the South China Sea.</title>
        <authorList>
            <person name="Li L."/>
        </authorList>
    </citation>
    <scope>NUCLEOTIDE SEQUENCE [LARGE SCALE GENOMIC DNA]</scope>
    <source>
        <strain evidence="2 3">LHW63015</strain>
    </source>
</reference>